<dbReference type="InterPro" id="IPR009100">
    <property type="entry name" value="AcylCoA_DH/oxidase_NM_dom_sf"/>
</dbReference>
<dbReference type="Proteomes" id="UP000279911">
    <property type="component" value="Unassembled WGS sequence"/>
</dbReference>
<accession>A0A427TNI1</accession>
<dbReference type="PANTHER" id="PTHR43884">
    <property type="entry name" value="ACYL-COA DEHYDROGENASE"/>
    <property type="match status" value="1"/>
</dbReference>
<gene>
    <name evidence="2" type="ORF">EJA10_16025</name>
</gene>
<protein>
    <submittedName>
        <fullName evidence="2">Acyl-CoA dehydrogenase</fullName>
    </submittedName>
</protein>
<comment type="caution">
    <text evidence="2">The sequence shown here is derived from an EMBL/GenBank/DDBJ whole genome shotgun (WGS) entry which is preliminary data.</text>
</comment>
<dbReference type="GO" id="GO:0050660">
    <property type="term" value="F:flavin adenine dinucleotide binding"/>
    <property type="evidence" value="ECO:0007669"/>
    <property type="project" value="InterPro"/>
</dbReference>
<organism evidence="2 3">
    <name type="scientific">Mesobacillus subterraneus</name>
    <dbReference type="NCBI Taxonomy" id="285983"/>
    <lineage>
        <taxon>Bacteria</taxon>
        <taxon>Bacillati</taxon>
        <taxon>Bacillota</taxon>
        <taxon>Bacilli</taxon>
        <taxon>Bacillales</taxon>
        <taxon>Bacillaceae</taxon>
        <taxon>Mesobacillus</taxon>
    </lineage>
</organism>
<dbReference type="SUPFAM" id="SSF56645">
    <property type="entry name" value="Acyl-CoA dehydrogenase NM domain-like"/>
    <property type="match status" value="1"/>
</dbReference>
<reference evidence="3" key="1">
    <citation type="submission" date="2018-12" db="EMBL/GenBank/DDBJ databases">
        <title>Bacillus chawlae sp. nov., Bacillus glennii sp. nov., and Bacillus saganii sp. nov. Isolated from the Vehicle Assembly Building at Kennedy Space Center where the Viking Spacecraft were Assembled.</title>
        <authorList>
            <person name="Seuylemezian A."/>
            <person name="Vaishampayan P."/>
        </authorList>
    </citation>
    <scope>NUCLEOTIDE SEQUENCE [LARGE SCALE GENOMIC DNA]</scope>
    <source>
        <strain evidence="3">DSM 13966</strain>
    </source>
</reference>
<sequence>MENIKILDELIQKQLKPVVRKVDSDAYYAEDFLKSIGKAGFLSSQNGVDYSKEVRVVEEIAKVCMTTAFNLWCHLASLTYIRNSKNAYLKREILPQLENGTLLGGTGLSNPMKYYAGLETLHLNAVKNNDGYIVKGQLPSVSNLGTDHWFGIIAEVNSNQRIMAVVPCHAEGLTLKAKLEYLGVNGSATYSCTFDEVTIPDKWIISEDVDRFIESIRPAFVLYQIPLGMGVTESSVASIRQVCNKQGGCNNFLPIQPEELENELESIRTNVYELAAGLNLVEQWHELLQLRLKIAYLTSKAAHGSMLHQGGAGYLKFSAPSRRLRESYFLLNLTPTVKHLEKMLHQKDGK</sequence>
<dbReference type="GO" id="GO:0003995">
    <property type="term" value="F:acyl-CoA dehydrogenase activity"/>
    <property type="evidence" value="ECO:0007669"/>
    <property type="project" value="TreeGrafter"/>
</dbReference>
<dbReference type="Gene3D" id="1.10.540.10">
    <property type="entry name" value="Acyl-CoA dehydrogenase/oxidase, N-terminal domain"/>
    <property type="match status" value="1"/>
</dbReference>
<name>A0A427TNI1_9BACI</name>
<dbReference type="InterPro" id="IPR013786">
    <property type="entry name" value="AcylCoA_DH/ox_N"/>
</dbReference>
<feature type="domain" description="Acyl-CoA dehydrogenase/oxidase N-terminal" evidence="1">
    <location>
        <begin position="9"/>
        <end position="100"/>
    </location>
</feature>
<dbReference type="PANTHER" id="PTHR43884:SF12">
    <property type="entry name" value="ISOVALERYL-COA DEHYDROGENASE, MITOCHONDRIAL-RELATED"/>
    <property type="match status" value="1"/>
</dbReference>
<dbReference type="InterPro" id="IPR046373">
    <property type="entry name" value="Acyl-CoA_Oxase/DH_mid-dom_sf"/>
</dbReference>
<dbReference type="AlphaFoldDB" id="A0A427TNI1"/>
<evidence type="ECO:0000313" key="2">
    <source>
        <dbReference type="EMBL" id="RSD25892.1"/>
    </source>
</evidence>
<evidence type="ECO:0000259" key="1">
    <source>
        <dbReference type="Pfam" id="PF02771"/>
    </source>
</evidence>
<dbReference type="RefSeq" id="WP_125481039.1">
    <property type="nucleotide sequence ID" value="NZ_RSFW01000018.1"/>
</dbReference>
<dbReference type="Pfam" id="PF02771">
    <property type="entry name" value="Acyl-CoA_dh_N"/>
    <property type="match status" value="1"/>
</dbReference>
<dbReference type="OrthoDB" id="2564795at2"/>
<dbReference type="InterPro" id="IPR037069">
    <property type="entry name" value="AcylCoA_DH/ox_N_sf"/>
</dbReference>
<proteinExistence type="predicted"/>
<dbReference type="Gene3D" id="2.40.110.10">
    <property type="entry name" value="Butyryl-CoA Dehydrogenase, subunit A, domain 2"/>
    <property type="match status" value="1"/>
</dbReference>
<evidence type="ECO:0000313" key="3">
    <source>
        <dbReference type="Proteomes" id="UP000279911"/>
    </source>
</evidence>
<dbReference type="EMBL" id="RSFW01000018">
    <property type="protein sequence ID" value="RSD25892.1"/>
    <property type="molecule type" value="Genomic_DNA"/>
</dbReference>